<keyword evidence="6 8" id="KW-0139">CF(1)</keyword>
<comment type="similarity">
    <text evidence="8">Belongs to the ATPase delta chain family.</text>
</comment>
<dbReference type="Gene3D" id="1.10.520.20">
    <property type="entry name" value="N-terminal domain of the delta subunit of the F1F0-ATP synthase"/>
    <property type="match status" value="1"/>
</dbReference>
<evidence type="ECO:0000313" key="10">
    <source>
        <dbReference type="Proteomes" id="UP001198862"/>
    </source>
</evidence>
<protein>
    <recommendedName>
        <fullName evidence="8">ATP synthase subunit delta</fullName>
    </recommendedName>
    <alternativeName>
        <fullName evidence="8">ATP synthase F(1) sector subunit delta</fullName>
    </alternativeName>
    <alternativeName>
        <fullName evidence="8">F-type ATPase subunit delta</fullName>
        <shortName evidence="8">F-ATPase subunit delta</shortName>
    </alternativeName>
</protein>
<dbReference type="InterPro" id="IPR020781">
    <property type="entry name" value="ATPase_OSCP/d_CS"/>
</dbReference>
<evidence type="ECO:0000256" key="8">
    <source>
        <dbReference type="HAMAP-Rule" id="MF_01416"/>
    </source>
</evidence>
<keyword evidence="10" id="KW-1185">Reference proteome</keyword>
<dbReference type="PRINTS" id="PR00125">
    <property type="entry name" value="ATPASEDELTA"/>
</dbReference>
<comment type="function">
    <text evidence="8">This protein is part of the stalk that links CF(0) to CF(1). It either transmits conformational changes from CF(0) to CF(1) or is implicated in proton conduction.</text>
</comment>
<dbReference type="NCBIfam" id="NF004406">
    <property type="entry name" value="PRK05758.3-2"/>
    <property type="match status" value="1"/>
</dbReference>
<keyword evidence="7 8" id="KW-0066">ATP synthesis</keyword>
<evidence type="ECO:0000256" key="1">
    <source>
        <dbReference type="ARBA" id="ARBA00004370"/>
    </source>
</evidence>
<accession>A0ABS8KTL4</accession>
<evidence type="ECO:0000256" key="5">
    <source>
        <dbReference type="ARBA" id="ARBA00023136"/>
    </source>
</evidence>
<comment type="caution">
    <text evidence="9">The sequence shown here is derived from an EMBL/GenBank/DDBJ whole genome shotgun (WGS) entry which is preliminary data.</text>
</comment>
<organism evidence="9 10">
    <name type="scientific">Reyranella aquatilis</name>
    <dbReference type="NCBI Taxonomy" id="2035356"/>
    <lineage>
        <taxon>Bacteria</taxon>
        <taxon>Pseudomonadati</taxon>
        <taxon>Pseudomonadota</taxon>
        <taxon>Alphaproteobacteria</taxon>
        <taxon>Hyphomicrobiales</taxon>
        <taxon>Reyranellaceae</taxon>
        <taxon>Reyranella</taxon>
    </lineage>
</organism>
<dbReference type="RefSeq" id="WP_230550630.1">
    <property type="nucleotide sequence ID" value="NZ_JAJISD010000004.1"/>
</dbReference>
<evidence type="ECO:0000256" key="2">
    <source>
        <dbReference type="ARBA" id="ARBA00022448"/>
    </source>
</evidence>
<keyword evidence="2 8" id="KW-0813">Transport</keyword>
<proteinExistence type="inferred from homology"/>
<reference evidence="9 10" key="1">
    <citation type="submission" date="2021-11" db="EMBL/GenBank/DDBJ databases">
        <authorList>
            <person name="Lee D.-H."/>
            <person name="Kim S.-B."/>
        </authorList>
    </citation>
    <scope>NUCLEOTIDE SEQUENCE [LARGE SCALE GENOMIC DNA]</scope>
    <source>
        <strain evidence="9 10">KCTC 52223</strain>
    </source>
</reference>
<dbReference type="InterPro" id="IPR026015">
    <property type="entry name" value="ATP_synth_OSCP/delta_N_sf"/>
</dbReference>
<dbReference type="SUPFAM" id="SSF47928">
    <property type="entry name" value="N-terminal domain of the delta subunit of the F1F0-ATP synthase"/>
    <property type="match status" value="1"/>
</dbReference>
<evidence type="ECO:0000256" key="6">
    <source>
        <dbReference type="ARBA" id="ARBA00023196"/>
    </source>
</evidence>
<dbReference type="InterPro" id="IPR000711">
    <property type="entry name" value="ATPase_OSCP/dsu"/>
</dbReference>
<dbReference type="NCBIfam" id="TIGR01145">
    <property type="entry name" value="ATP_synt_delta"/>
    <property type="match status" value="1"/>
</dbReference>
<keyword evidence="3 8" id="KW-0375">Hydrogen ion transport</keyword>
<sequence>MPAAFRGRGEALDVTTATTGVAGRYASALFELADSSKALDQVAQDLTTFRNLVAESADLARLIASPVIGRALQGKALLAVLDAAGISGLTRNFVGTVAANGRARDLPAMASAFLAELARRRGETTATVTSAVPLSPAQLQQLSDALRSVLGSNKVSIDARVEPDILGGLVVKVGSRLFDSSVRSKLQRLQLAMKGVA</sequence>
<dbReference type="PROSITE" id="PS00389">
    <property type="entry name" value="ATPASE_DELTA"/>
    <property type="match status" value="1"/>
</dbReference>
<name>A0ABS8KTL4_9HYPH</name>
<comment type="subcellular location">
    <subcellularLocation>
        <location evidence="8">Cell membrane</location>
        <topology evidence="8">Peripheral membrane protein</topology>
    </subcellularLocation>
    <subcellularLocation>
        <location evidence="1">Membrane</location>
    </subcellularLocation>
</comment>
<keyword evidence="5 8" id="KW-0472">Membrane</keyword>
<dbReference type="EMBL" id="JAJISD010000004">
    <property type="protein sequence ID" value="MCC8429428.1"/>
    <property type="molecule type" value="Genomic_DNA"/>
</dbReference>
<evidence type="ECO:0000256" key="7">
    <source>
        <dbReference type="ARBA" id="ARBA00023310"/>
    </source>
</evidence>
<dbReference type="HAMAP" id="MF_01416">
    <property type="entry name" value="ATP_synth_delta_bact"/>
    <property type="match status" value="1"/>
</dbReference>
<comment type="function">
    <text evidence="8">F(1)F(0) ATP synthase produces ATP from ADP in the presence of a proton or sodium gradient. F-type ATPases consist of two structural domains, F(1) containing the extramembraneous catalytic core and F(0) containing the membrane proton channel, linked together by a central stalk and a peripheral stalk. During catalysis, ATP synthesis in the catalytic domain of F(1) is coupled via a rotary mechanism of the central stalk subunits to proton translocation.</text>
</comment>
<dbReference type="Pfam" id="PF00213">
    <property type="entry name" value="OSCP"/>
    <property type="match status" value="1"/>
</dbReference>
<evidence type="ECO:0000256" key="4">
    <source>
        <dbReference type="ARBA" id="ARBA00023065"/>
    </source>
</evidence>
<evidence type="ECO:0000313" key="9">
    <source>
        <dbReference type="EMBL" id="MCC8429428.1"/>
    </source>
</evidence>
<gene>
    <name evidence="8" type="primary">atpH</name>
    <name evidence="9" type="ORF">LJ725_10655</name>
</gene>
<dbReference type="PANTHER" id="PTHR11910">
    <property type="entry name" value="ATP SYNTHASE DELTA CHAIN"/>
    <property type="match status" value="1"/>
</dbReference>
<keyword evidence="4 8" id="KW-0406">Ion transport</keyword>
<evidence type="ECO:0000256" key="3">
    <source>
        <dbReference type="ARBA" id="ARBA00022781"/>
    </source>
</evidence>
<dbReference type="Proteomes" id="UP001198862">
    <property type="component" value="Unassembled WGS sequence"/>
</dbReference>
<keyword evidence="8" id="KW-1003">Cell membrane</keyword>